<evidence type="ECO:0000313" key="2">
    <source>
        <dbReference type="EMBL" id="KAA0972500.1"/>
    </source>
</evidence>
<evidence type="ECO:0000259" key="1">
    <source>
        <dbReference type="Pfam" id="PF01755"/>
    </source>
</evidence>
<dbReference type="InterPro" id="IPR002654">
    <property type="entry name" value="Glyco_trans_25"/>
</dbReference>
<proteinExistence type="predicted"/>
<gene>
    <name evidence="2" type="ORF">FPY71_05275</name>
</gene>
<accession>A0A5B0E402</accession>
<feature type="domain" description="Glycosyl transferase family 25" evidence="1">
    <location>
        <begin position="23"/>
        <end position="196"/>
    </location>
</feature>
<dbReference type="Pfam" id="PF01755">
    <property type="entry name" value="Glyco_transf_25"/>
    <property type="match status" value="1"/>
</dbReference>
<dbReference type="EMBL" id="VTWH01000001">
    <property type="protein sequence ID" value="KAA0972500.1"/>
    <property type="molecule type" value="Genomic_DNA"/>
</dbReference>
<keyword evidence="3" id="KW-1185">Reference proteome</keyword>
<dbReference type="AlphaFoldDB" id="A0A5B0E402"/>
<comment type="caution">
    <text evidence="2">The sequence shown here is derived from an EMBL/GenBank/DDBJ whole genome shotgun (WGS) entry which is preliminary data.</text>
</comment>
<dbReference type="GO" id="GO:0016740">
    <property type="term" value="F:transferase activity"/>
    <property type="evidence" value="ECO:0007669"/>
    <property type="project" value="UniProtKB-KW"/>
</dbReference>
<keyword evidence="2" id="KW-0808">Transferase</keyword>
<sequence>MAARSSSDGERHSHKSCQGVLINHYIINLDRSPDRLAAIVADCAAAGIEPIRVPAVDGKAVPVAERTLLDEKGFLRDHGKRPQPGEFGCYASHLRVFEAFLASDADYAVVLEDDAAPPVDLKEIEQSLLEKDDWDLVKLVNYRMPKLLVDRKLHGNIALGRAVFGPTGGSAAYMLNRKAAAKLLQTLVPMTLPYDVALERGWAHKIRVRHVAPDAIALNELTNNGLTMEGQSYSAYRLKPWQRLPTLRFRAVDFARRMIFAVSGRSA</sequence>
<reference evidence="2 3" key="1">
    <citation type="submission" date="2019-08" db="EMBL/GenBank/DDBJ databases">
        <title>Aureimonas fodiniaquatilis sp. nov., isolated from a coal mine wastewater.</title>
        <authorList>
            <person name="Kim W."/>
        </authorList>
    </citation>
    <scope>NUCLEOTIDE SEQUENCE [LARGE SCALE GENOMIC DNA]</scope>
    <source>
        <strain evidence="2 3">CAU 1482</strain>
    </source>
</reference>
<evidence type="ECO:0000313" key="3">
    <source>
        <dbReference type="Proteomes" id="UP000324738"/>
    </source>
</evidence>
<dbReference type="Proteomes" id="UP000324738">
    <property type="component" value="Unassembled WGS sequence"/>
</dbReference>
<dbReference type="OrthoDB" id="259382at2"/>
<dbReference type="CDD" id="cd06532">
    <property type="entry name" value="Glyco_transf_25"/>
    <property type="match status" value="1"/>
</dbReference>
<protein>
    <submittedName>
        <fullName evidence="2">Glycosyltransferase family 25 protein</fullName>
    </submittedName>
</protein>
<name>A0A5B0E402_9HYPH</name>
<organism evidence="2 3">
    <name type="scientific">Aureimonas fodinaquatilis</name>
    <dbReference type="NCBI Taxonomy" id="2565783"/>
    <lineage>
        <taxon>Bacteria</taxon>
        <taxon>Pseudomonadati</taxon>
        <taxon>Pseudomonadota</taxon>
        <taxon>Alphaproteobacteria</taxon>
        <taxon>Hyphomicrobiales</taxon>
        <taxon>Aurantimonadaceae</taxon>
        <taxon>Aureimonas</taxon>
    </lineage>
</organism>